<name>A0A8H6W7K7_MYCCL</name>
<evidence type="ECO:0000259" key="2">
    <source>
        <dbReference type="PROSITE" id="PS51263"/>
    </source>
</evidence>
<feature type="compositionally biased region" description="Polar residues" evidence="1">
    <location>
        <begin position="253"/>
        <end position="269"/>
    </location>
</feature>
<dbReference type="Pfam" id="PF00241">
    <property type="entry name" value="Cofilin_ADF"/>
    <property type="match status" value="1"/>
</dbReference>
<feature type="region of interest" description="Disordered" evidence="1">
    <location>
        <begin position="147"/>
        <end position="177"/>
    </location>
</feature>
<dbReference type="AlphaFoldDB" id="A0A8H6W7K7"/>
<protein>
    <submittedName>
        <fullName evidence="3">ADF-H domain-containing protein</fullName>
    </submittedName>
</protein>
<dbReference type="InterPro" id="IPR029006">
    <property type="entry name" value="ADF-H/Gelsolin-like_dom_sf"/>
</dbReference>
<dbReference type="OrthoDB" id="2123378at2759"/>
<evidence type="ECO:0000256" key="1">
    <source>
        <dbReference type="SAM" id="MobiDB-lite"/>
    </source>
</evidence>
<comment type="caution">
    <text evidence="3">The sequence shown here is derived from an EMBL/GenBank/DDBJ whole genome shotgun (WGS) entry which is preliminary data.</text>
</comment>
<reference evidence="3" key="1">
    <citation type="submission" date="2020-05" db="EMBL/GenBank/DDBJ databases">
        <title>Mycena genomes resolve the evolution of fungal bioluminescence.</title>
        <authorList>
            <person name="Tsai I.J."/>
        </authorList>
    </citation>
    <scope>NUCLEOTIDE SEQUENCE</scope>
    <source>
        <strain evidence="3">110903Hualien_Pintung</strain>
    </source>
</reference>
<dbReference type="EMBL" id="JACAZE010000008">
    <property type="protein sequence ID" value="KAF7308729.1"/>
    <property type="molecule type" value="Genomic_DNA"/>
</dbReference>
<feature type="compositionally biased region" description="Polar residues" evidence="1">
    <location>
        <begin position="292"/>
        <end position="301"/>
    </location>
</feature>
<dbReference type="SUPFAM" id="SSF55753">
    <property type="entry name" value="Actin depolymerizing proteins"/>
    <property type="match status" value="1"/>
</dbReference>
<feature type="domain" description="ADF-H" evidence="2">
    <location>
        <begin position="5"/>
        <end position="132"/>
    </location>
</feature>
<evidence type="ECO:0000313" key="4">
    <source>
        <dbReference type="Proteomes" id="UP000613580"/>
    </source>
</evidence>
<dbReference type="Gene3D" id="3.40.20.10">
    <property type="entry name" value="Severin"/>
    <property type="match status" value="1"/>
</dbReference>
<keyword evidence="4" id="KW-1185">Reference proteome</keyword>
<sequence length="557" mass="63464">MATPGIALVDEADILAAYDAVVSNKANWLLLAYDLVHPDALRLYASGCNGLAELKSRIDDDSLPFIAFYRDEAVPDGFLLLNIIPPTVAAVRRARILVHSRRIGAVFQAHRTSLTVDALSNLTPKAIRQALANPDSVHVIQLERPGSQFVDEMGRRPESPGPSSSPPPSSKGPGNMLSSLLRRKKKSEFEADFGAVEPFNIHLDEDDSSPPPPPPPKDHFKHRSQSNTPSRVASPSKPTPPRPLPQPISTRPRSNSDYTVVTRSSTSSDEVVVVRPEVSAPRSPAMKKRSVTLPSKWNSEVLSPAERAQRRLEQQRQRELEEQRAVEEEAERQRQAKLQKAALLREQEEEEMERRASLDKELKFVAAKRRQQEQLDRLEEERKKREMEEKKRMARDKRLAEHRRLEQWRQQQAAHAEEEARLAELSRRKETEEHKKKIQTAATKAKNAKGNPDLLSGFVTMQNGESLVWRRRFYKFVGSTVFFYRSAKQDLTQILEQVDMRGQIRALREWYEGFEDLKAIPYSFAVEFKGDREPWAMFTDSEDDKYKLLGLLQTNGS</sequence>
<accession>A0A8H6W7K7</accession>
<feature type="compositionally biased region" description="Pro residues" evidence="1">
    <location>
        <begin position="159"/>
        <end position="170"/>
    </location>
</feature>
<feature type="compositionally biased region" description="Basic and acidic residues" evidence="1">
    <location>
        <begin position="307"/>
        <end position="334"/>
    </location>
</feature>
<dbReference type="Proteomes" id="UP000613580">
    <property type="component" value="Unassembled WGS sequence"/>
</dbReference>
<organism evidence="3 4">
    <name type="scientific">Mycena chlorophos</name>
    <name type="common">Agaric fungus</name>
    <name type="synonym">Agaricus chlorophos</name>
    <dbReference type="NCBI Taxonomy" id="658473"/>
    <lineage>
        <taxon>Eukaryota</taxon>
        <taxon>Fungi</taxon>
        <taxon>Dikarya</taxon>
        <taxon>Basidiomycota</taxon>
        <taxon>Agaricomycotina</taxon>
        <taxon>Agaricomycetes</taxon>
        <taxon>Agaricomycetidae</taxon>
        <taxon>Agaricales</taxon>
        <taxon>Marasmiineae</taxon>
        <taxon>Mycenaceae</taxon>
        <taxon>Mycena</taxon>
    </lineage>
</organism>
<dbReference type="PROSITE" id="PS51263">
    <property type="entry name" value="ADF_H"/>
    <property type="match status" value="1"/>
</dbReference>
<feature type="region of interest" description="Disordered" evidence="1">
    <location>
        <begin position="416"/>
        <end position="447"/>
    </location>
</feature>
<dbReference type="GO" id="GO:0003779">
    <property type="term" value="F:actin binding"/>
    <property type="evidence" value="ECO:0007669"/>
    <property type="project" value="InterPro"/>
</dbReference>
<feature type="region of interest" description="Disordered" evidence="1">
    <location>
        <begin position="376"/>
        <end position="398"/>
    </location>
</feature>
<proteinExistence type="predicted"/>
<feature type="compositionally biased region" description="Pro residues" evidence="1">
    <location>
        <begin position="237"/>
        <end position="246"/>
    </location>
</feature>
<evidence type="ECO:0000313" key="3">
    <source>
        <dbReference type="EMBL" id="KAF7308729.1"/>
    </source>
</evidence>
<feature type="compositionally biased region" description="Basic and acidic residues" evidence="1">
    <location>
        <begin position="416"/>
        <end position="435"/>
    </location>
</feature>
<dbReference type="InterPro" id="IPR002108">
    <property type="entry name" value="ADF-H"/>
</dbReference>
<feature type="region of interest" description="Disordered" evidence="1">
    <location>
        <begin position="201"/>
        <end position="334"/>
    </location>
</feature>
<gene>
    <name evidence="3" type="ORF">HMN09_00722700</name>
</gene>